<dbReference type="AlphaFoldDB" id="J3JK22"/>
<dbReference type="EMBL" id="ALJK01000104">
    <property type="protein sequence ID" value="EJN84984.1"/>
    <property type="molecule type" value="Genomic_DNA"/>
</dbReference>
<reference evidence="1 2" key="1">
    <citation type="submission" date="2012-07" db="EMBL/GenBank/DDBJ databases">
        <authorList>
            <person name="Durkin A.S."/>
            <person name="McCorrison J."/>
            <person name="Torralba M."/>
            <person name="Gillis M."/>
            <person name="Methe B."/>
            <person name="Sutton G."/>
            <person name="Nelson K.E."/>
        </authorList>
    </citation>
    <scope>NUCLEOTIDE SEQUENCE [LARGE SCALE GENOMIC DNA]</scope>
    <source>
        <strain evidence="2">ATCC 12104 / DSM 43013 / CCUG 2238 / JCM 8349 / NCTC 10301 / Howell 279</strain>
    </source>
</reference>
<dbReference type="eggNOG" id="ENOG5031H7D">
    <property type="taxonomic scope" value="Bacteria"/>
</dbReference>
<evidence type="ECO:0000313" key="2">
    <source>
        <dbReference type="Proteomes" id="UP000007814"/>
    </source>
</evidence>
<dbReference type="Proteomes" id="UP000007814">
    <property type="component" value="Unassembled WGS sequence"/>
</dbReference>
<name>J3JK22_ACTNH</name>
<gene>
    <name evidence="1" type="ORF">HMPREF1129_1285</name>
</gene>
<organism evidence="1 2">
    <name type="scientific">Actinomyces naeslundii (strain ATCC 12104 / DSM 43013 / CCUG 2238 / JCM 8349 / NCTC 10301 / Howell 279)</name>
    <dbReference type="NCBI Taxonomy" id="1115803"/>
    <lineage>
        <taxon>Bacteria</taxon>
        <taxon>Bacillati</taxon>
        <taxon>Actinomycetota</taxon>
        <taxon>Actinomycetes</taxon>
        <taxon>Actinomycetales</taxon>
        <taxon>Actinomycetaceae</taxon>
        <taxon>Actinomyces</taxon>
    </lineage>
</organism>
<protein>
    <submittedName>
        <fullName evidence="1">Membrane protein, PF09851 family</fullName>
    </submittedName>
</protein>
<proteinExistence type="predicted"/>
<sequence>MSISGSRAPVKYSQILDSRISPQSHEKLLSISFSRGCGSVSPSVLVLPSGEAELSKELSSPGVSSEDVAKRLRDLDELRKEGILDDEEFLVAKRKLLGRL</sequence>
<evidence type="ECO:0000313" key="1">
    <source>
        <dbReference type="EMBL" id="EJN84984.1"/>
    </source>
</evidence>
<accession>J3JK22</accession>
<comment type="caution">
    <text evidence="1">The sequence shown here is derived from an EMBL/GenBank/DDBJ whole genome shotgun (WGS) entry which is preliminary data.</text>
</comment>